<reference key="1">
    <citation type="submission" date="2010-08" db="EMBL/GenBank/DDBJ databases">
        <authorList>
            <person name="Zeigler D.R."/>
        </authorList>
    </citation>
    <scope>NUCLEOTIDE SEQUENCE</scope>
    <source>
        <strain>W23</strain>
    </source>
</reference>
<name>E0TZB9_BACSH</name>
<evidence type="ECO:0000313" key="1">
    <source>
        <dbReference type="EMBL" id="ADM40068.1"/>
    </source>
</evidence>
<dbReference type="HOGENOM" id="CLU_3132541_0_0_9"/>
<dbReference type="Proteomes" id="UP000002233">
    <property type="component" value="Chromosome"/>
</dbReference>
<accession>E0TZB9</accession>
<sequence>MLSTVLSLKNLQTPFYHFCRKKIEKLSISCFFQLADWIVSDSNKAGKMQ</sequence>
<proteinExistence type="predicted"/>
<dbReference type="KEGG" id="bss:BSUW23_20180"/>
<organism evidence="1 2">
    <name type="scientific">Bacillus spizizenii (strain ATCC 23059 / NRRL B-14472 / W23)</name>
    <name type="common">Bacillus subtilis subsp. spizizenii</name>
    <dbReference type="NCBI Taxonomy" id="655816"/>
    <lineage>
        <taxon>Bacteria</taxon>
        <taxon>Bacillati</taxon>
        <taxon>Bacillota</taxon>
        <taxon>Bacilli</taxon>
        <taxon>Bacillales</taxon>
        <taxon>Bacillaceae</taxon>
        <taxon>Bacillus</taxon>
    </lineage>
</organism>
<dbReference type="AlphaFoldDB" id="E0TZB9"/>
<protein>
    <submittedName>
        <fullName evidence="1">Uncharacterized protein</fullName>
    </submittedName>
</protein>
<gene>
    <name evidence="1" type="ordered locus">BSUW23_20180</name>
</gene>
<evidence type="ECO:0000313" key="2">
    <source>
        <dbReference type="Proteomes" id="UP000002233"/>
    </source>
</evidence>
<dbReference type="EMBL" id="CP002183">
    <property type="protein sequence ID" value="ADM40068.1"/>
    <property type="molecule type" value="Genomic_DNA"/>
</dbReference>
<reference evidence="1 2" key="2">
    <citation type="journal article" date="2011" name="Microbiology">
        <title>The genome sequence of Bacillus subtilis subsp. spizizenii W23: insights into speciation within the B. subtilis complex and into the history of B. subtilis genetics.</title>
        <authorList>
            <person name="Zeigler D.R."/>
        </authorList>
    </citation>
    <scope>NUCLEOTIDE SEQUENCE [LARGE SCALE GENOMIC DNA]</scope>
    <source>
        <strain evidence="2">ATCC 23059 / NRRL B-14472 / W23</strain>
    </source>
</reference>